<organism evidence="3 4">
    <name type="scientific">Pollutimonas bauzanensis</name>
    <dbReference type="NCBI Taxonomy" id="658167"/>
    <lineage>
        <taxon>Bacteria</taxon>
        <taxon>Pseudomonadati</taxon>
        <taxon>Pseudomonadota</taxon>
        <taxon>Betaproteobacteria</taxon>
        <taxon>Burkholderiales</taxon>
        <taxon>Alcaligenaceae</taxon>
        <taxon>Pollutimonas</taxon>
    </lineage>
</organism>
<dbReference type="InterPro" id="IPR025110">
    <property type="entry name" value="AMP-bd_C"/>
</dbReference>
<dbReference type="AlphaFoldDB" id="A0A1M5Y616"/>
<accession>A0A1M5Y616</accession>
<feature type="domain" description="AMP-binding enzyme C-terminal" evidence="2">
    <location>
        <begin position="414"/>
        <end position="489"/>
    </location>
</feature>
<protein>
    <submittedName>
        <fullName evidence="3">Acyl-CoA synthetase (AMP-forming)/AMP-acid ligase II</fullName>
    </submittedName>
</protein>
<evidence type="ECO:0000313" key="3">
    <source>
        <dbReference type="EMBL" id="SHI07515.1"/>
    </source>
</evidence>
<dbReference type="Pfam" id="PF13193">
    <property type="entry name" value="AMP-binding_C"/>
    <property type="match status" value="1"/>
</dbReference>
<dbReference type="SUPFAM" id="SSF56801">
    <property type="entry name" value="Acetyl-CoA synthetase-like"/>
    <property type="match status" value="1"/>
</dbReference>
<dbReference type="InterPro" id="IPR050237">
    <property type="entry name" value="ATP-dep_AMP-bd_enzyme"/>
</dbReference>
<dbReference type="InterPro" id="IPR045851">
    <property type="entry name" value="AMP-bd_C_sf"/>
</dbReference>
<dbReference type="PROSITE" id="PS00455">
    <property type="entry name" value="AMP_BINDING"/>
    <property type="match status" value="1"/>
</dbReference>
<dbReference type="PANTHER" id="PTHR43767">
    <property type="entry name" value="LONG-CHAIN-FATTY-ACID--COA LIGASE"/>
    <property type="match status" value="1"/>
</dbReference>
<evidence type="ECO:0000259" key="1">
    <source>
        <dbReference type="Pfam" id="PF00501"/>
    </source>
</evidence>
<gene>
    <name evidence="3" type="ORF">SAMN04488135_10896</name>
</gene>
<evidence type="ECO:0000313" key="4">
    <source>
        <dbReference type="Proteomes" id="UP000184226"/>
    </source>
</evidence>
<dbReference type="InterPro" id="IPR042099">
    <property type="entry name" value="ANL_N_sf"/>
</dbReference>
<dbReference type="OrthoDB" id="9766486at2"/>
<proteinExistence type="predicted"/>
<dbReference type="InterPro" id="IPR020845">
    <property type="entry name" value="AMP-binding_CS"/>
</dbReference>
<keyword evidence="3" id="KW-0436">Ligase</keyword>
<evidence type="ECO:0000259" key="2">
    <source>
        <dbReference type="Pfam" id="PF13193"/>
    </source>
</evidence>
<dbReference type="EMBL" id="FQXE01000008">
    <property type="protein sequence ID" value="SHI07515.1"/>
    <property type="molecule type" value="Genomic_DNA"/>
</dbReference>
<dbReference type="Gene3D" id="3.40.50.12780">
    <property type="entry name" value="N-terminal domain of ligase-like"/>
    <property type="match status" value="1"/>
</dbReference>
<dbReference type="InterPro" id="IPR000873">
    <property type="entry name" value="AMP-dep_synth/lig_dom"/>
</dbReference>
<dbReference type="Gene3D" id="3.30.300.30">
    <property type="match status" value="1"/>
</dbReference>
<sequence length="510" mass="54597">MATTLFEAVNLGDLAPRSVSPDRLALIALDEAQRETRYTYGQLDALARAAARGLRKRGLAPGDRIAVLSANSGEFLALLMGALRAGITVVPVNYKFPRALSDFVIADSGAKLVFCDSERRANAPAGLPVVEFGGDGADGFDAMLDHGDFATVTPGPRDVALFLYTSGSTGKPKGVKLSHRSHLWVVKTRLGGQDLADQRYLVAAPMYHMNALALCQLALAGGSTIVLLPQFNARAYIHATSRYRATWLTSVPPMMAMMLREQEALASADLSSVQVVRMGSAPASAALLEAIRAVMPHARIINSYGTTEGGPVTFGPHPEGKAQPFLSIGYKHPQVDIRLVDEQGREADQGVLQLRSPGIMLGYHNRPDIVGAITDDGYYVTGDVLRRDEDGFFYFVGRNDDMFVCGGENIFPGEVEKVLETQPGVQQACVVAVPDDIKGHKPVAFVVLAPGAALDEAAVKAHALANAPAYQHPRRVWIVPALPLASTGKVDRKLLEARALEALERDGLAA</sequence>
<dbReference type="STRING" id="658167.SAMN04488135_10896"/>
<dbReference type="GO" id="GO:0016878">
    <property type="term" value="F:acid-thiol ligase activity"/>
    <property type="evidence" value="ECO:0007669"/>
    <property type="project" value="UniProtKB-ARBA"/>
</dbReference>
<dbReference type="PANTHER" id="PTHR43767:SF1">
    <property type="entry name" value="NONRIBOSOMAL PEPTIDE SYNTHASE PES1 (EUROFUNG)-RELATED"/>
    <property type="match status" value="1"/>
</dbReference>
<dbReference type="Proteomes" id="UP000184226">
    <property type="component" value="Unassembled WGS sequence"/>
</dbReference>
<dbReference type="Pfam" id="PF00501">
    <property type="entry name" value="AMP-binding"/>
    <property type="match status" value="1"/>
</dbReference>
<dbReference type="RefSeq" id="WP_073104342.1">
    <property type="nucleotide sequence ID" value="NZ_FQXE01000008.1"/>
</dbReference>
<feature type="domain" description="AMP-dependent synthetase/ligase" evidence="1">
    <location>
        <begin position="20"/>
        <end position="364"/>
    </location>
</feature>
<name>A0A1M5Y616_9BURK</name>
<keyword evidence="4" id="KW-1185">Reference proteome</keyword>
<reference evidence="3 4" key="1">
    <citation type="submission" date="2016-11" db="EMBL/GenBank/DDBJ databases">
        <authorList>
            <person name="Jaros S."/>
            <person name="Januszkiewicz K."/>
            <person name="Wedrychowicz H."/>
        </authorList>
    </citation>
    <scope>NUCLEOTIDE SEQUENCE [LARGE SCALE GENOMIC DNA]</scope>
    <source>
        <strain evidence="3 4">CGMCC 1.10190</strain>
    </source>
</reference>